<dbReference type="Proteomes" id="UP000571582">
    <property type="component" value="Unassembled WGS sequence"/>
</dbReference>
<sequence length="81" mass="8822">GKHFLPLPFPAALCPLPRVRYGSVSPRRYYYSTRDTVTFTCSPGYTLRGPRSSTCGPGSRWDPPLPECKKGECAGRVSSAG</sequence>
<dbReference type="SMART" id="SM00032">
    <property type="entry name" value="CCP"/>
    <property type="match status" value="1"/>
</dbReference>
<feature type="domain" description="Sushi" evidence="6">
    <location>
        <begin position="12"/>
        <end position="70"/>
    </location>
</feature>
<dbReference type="EMBL" id="VWYE01012764">
    <property type="protein sequence ID" value="NXQ29056.1"/>
    <property type="molecule type" value="Genomic_DNA"/>
</dbReference>
<dbReference type="InterPro" id="IPR035976">
    <property type="entry name" value="Sushi/SCR/CCP_sf"/>
</dbReference>
<gene>
    <name evidence="7" type="primary">Cr2_0</name>
    <name evidence="7" type="ORF">ALACHE_R15716</name>
</gene>
<comment type="caution">
    <text evidence="7">The sequence shown here is derived from an EMBL/GenBank/DDBJ whole genome shotgun (WGS) entry which is preliminary data.</text>
</comment>
<evidence type="ECO:0000256" key="4">
    <source>
        <dbReference type="ARBA" id="ARBA00023157"/>
    </source>
</evidence>
<dbReference type="Gene3D" id="2.10.70.10">
    <property type="entry name" value="Complement Module, domain 1"/>
    <property type="match status" value="1"/>
</dbReference>
<evidence type="ECO:0000256" key="1">
    <source>
        <dbReference type="ARBA" id="ARBA00022659"/>
    </source>
</evidence>
<reference evidence="7 8" key="1">
    <citation type="submission" date="2019-09" db="EMBL/GenBank/DDBJ databases">
        <title>Bird 10,000 Genomes (B10K) Project - Family phase.</title>
        <authorList>
            <person name="Zhang G."/>
        </authorList>
    </citation>
    <scope>NUCLEOTIDE SEQUENCE [LARGE SCALE GENOMIC DNA]</scope>
    <source>
        <strain evidence="7">B10K-DU-001-15</strain>
        <tissue evidence="7">Muscle</tissue>
    </source>
</reference>
<dbReference type="PROSITE" id="PS50923">
    <property type="entry name" value="SUSHI"/>
    <property type="match status" value="1"/>
</dbReference>
<keyword evidence="1 5" id="KW-0768">Sushi</keyword>
<dbReference type="SUPFAM" id="SSF57535">
    <property type="entry name" value="Complement control module/SCR domain"/>
    <property type="match status" value="1"/>
</dbReference>
<dbReference type="CDD" id="cd00033">
    <property type="entry name" value="CCP"/>
    <property type="match status" value="1"/>
</dbReference>
<name>A0A7L2BY30_9PASS</name>
<feature type="disulfide bond" evidence="5">
    <location>
        <begin position="41"/>
        <end position="68"/>
    </location>
</feature>
<proteinExistence type="predicted"/>
<dbReference type="FunFam" id="2.10.70.10:FF:000014">
    <property type="entry name" value="Membrane cofactor protein"/>
    <property type="match status" value="1"/>
</dbReference>
<evidence type="ECO:0000256" key="5">
    <source>
        <dbReference type="PROSITE-ProRule" id="PRU00302"/>
    </source>
</evidence>
<protein>
    <submittedName>
        <fullName evidence="7">CR2 protein</fullName>
    </submittedName>
</protein>
<dbReference type="InterPro" id="IPR000436">
    <property type="entry name" value="Sushi_SCR_CCP_dom"/>
</dbReference>
<evidence type="ECO:0000259" key="6">
    <source>
        <dbReference type="PROSITE" id="PS50923"/>
    </source>
</evidence>
<dbReference type="AlphaFoldDB" id="A0A7L2BY30"/>
<keyword evidence="2" id="KW-0732">Signal</keyword>
<evidence type="ECO:0000256" key="3">
    <source>
        <dbReference type="ARBA" id="ARBA00022737"/>
    </source>
</evidence>
<feature type="non-terminal residue" evidence="7">
    <location>
        <position position="1"/>
    </location>
</feature>
<evidence type="ECO:0000313" key="8">
    <source>
        <dbReference type="Proteomes" id="UP000571582"/>
    </source>
</evidence>
<comment type="caution">
    <text evidence="5">Lacks conserved residue(s) required for the propagation of feature annotation.</text>
</comment>
<organism evidence="7 8">
    <name type="scientific">Alaudala cheleensis</name>
    <name type="common">Asian short-toed lark</name>
    <dbReference type="NCBI Taxonomy" id="670337"/>
    <lineage>
        <taxon>Eukaryota</taxon>
        <taxon>Metazoa</taxon>
        <taxon>Chordata</taxon>
        <taxon>Craniata</taxon>
        <taxon>Vertebrata</taxon>
        <taxon>Euteleostomi</taxon>
        <taxon>Archelosauria</taxon>
        <taxon>Archosauria</taxon>
        <taxon>Dinosauria</taxon>
        <taxon>Saurischia</taxon>
        <taxon>Theropoda</taxon>
        <taxon>Coelurosauria</taxon>
        <taxon>Aves</taxon>
        <taxon>Neognathae</taxon>
        <taxon>Neoaves</taxon>
        <taxon>Telluraves</taxon>
        <taxon>Australaves</taxon>
        <taxon>Passeriformes</taxon>
        <taxon>Sylvioidea</taxon>
        <taxon>Alaudidae</taxon>
        <taxon>Alaudala</taxon>
    </lineage>
</organism>
<feature type="non-terminal residue" evidence="7">
    <location>
        <position position="81"/>
    </location>
</feature>
<evidence type="ECO:0000256" key="2">
    <source>
        <dbReference type="ARBA" id="ARBA00022729"/>
    </source>
</evidence>
<evidence type="ECO:0000313" key="7">
    <source>
        <dbReference type="EMBL" id="NXQ29056.1"/>
    </source>
</evidence>
<keyword evidence="4 5" id="KW-1015">Disulfide bond</keyword>
<dbReference type="Pfam" id="PF00084">
    <property type="entry name" value="Sushi"/>
    <property type="match status" value="1"/>
</dbReference>
<accession>A0A7L2BY30</accession>
<keyword evidence="8" id="KW-1185">Reference proteome</keyword>
<keyword evidence="3" id="KW-0677">Repeat</keyword>